<sequence>MTTKRTKGKFLSSSHLYVNVLLYTIGFASLDLVLPVAPHYRTDPQVLKDVEKMRTNAASRWAKYEFAQAPSGFNNNNNNNNDNDNSSKISTLARPKVEILRANSPTLKRLLAARIKLEKYANLTGRVTSASRQSIRSIRQTPYPIDYEKQSSVLSKPVHEKQSSILTKSTQIPSQPTPHPIKQIKPQSSLDNGPLDKITYEKTWTRNGNIKQKCSLEIWLPKAGLDDDDGTTTRTATPDMKTNEKNSQTIPIIKSRRSSIAKITATTTITNIEAKSLDELSSKKSEPVVIPRVYHYGDYIMDIPEERPRSSKSVTTVKSDGTGSIKSIRRQHSRPHTGRQSISTHHSEEILRFGTIEVPTSAKNLSIHTKSASSNHETKPTIKSTNPAMINELMQKYSLIKQNHQELIQTKLQLEKPNNDSKHNANTIKDHSPRPRPPPVPDSTLLVSSDHPTVSVKKLLIDTSVSRVTNDHNNTNTKLLDRRSSPRKSSHPDMYPQLRIFSLANQKQHRQPSANGSVSNAAHLPNVNGKKPDDTQRVLQRSKTLDVVLDIPTSVNVSSRAPIQADNLSSNRIHRTTNGIIEQTPSHMSNRSSLNLYSEHKKQQQHRLSIIQNSRQNYHRSTTTTTTATTNVSTNKVLVHFNHSNNGNMDHNGLVPE</sequence>
<feature type="compositionally biased region" description="Polar residues" evidence="1">
    <location>
        <begin position="467"/>
        <end position="478"/>
    </location>
</feature>
<comment type="caution">
    <text evidence="4">The sequence shown here is derived from an EMBL/GenBank/DDBJ whole genome shotgun (WGS) entry which is preliminary data.</text>
</comment>
<feature type="region of interest" description="Disordered" evidence="1">
    <location>
        <begin position="508"/>
        <end position="535"/>
    </location>
</feature>
<feature type="compositionally biased region" description="Basic residues" evidence="1">
    <location>
        <begin position="327"/>
        <end position="337"/>
    </location>
</feature>
<evidence type="ECO:0000313" key="3">
    <source>
        <dbReference type="EMBL" id="CAF1197032.1"/>
    </source>
</evidence>
<dbReference type="Proteomes" id="UP000663864">
    <property type="component" value="Unassembled WGS sequence"/>
</dbReference>
<name>A0A818VP27_9BILA</name>
<evidence type="ECO:0000256" key="1">
    <source>
        <dbReference type="SAM" id="MobiDB-lite"/>
    </source>
</evidence>
<protein>
    <submittedName>
        <fullName evidence="4">Uncharacterized protein</fullName>
    </submittedName>
</protein>
<feature type="region of interest" description="Disordered" evidence="1">
    <location>
        <begin position="70"/>
        <end position="89"/>
    </location>
</feature>
<feature type="compositionally biased region" description="Basic and acidic residues" evidence="1">
    <location>
        <begin position="413"/>
        <end position="433"/>
    </location>
</feature>
<evidence type="ECO:0000256" key="2">
    <source>
        <dbReference type="SAM" id="Phobius"/>
    </source>
</evidence>
<feature type="region of interest" description="Disordered" evidence="1">
    <location>
        <begin position="307"/>
        <end position="345"/>
    </location>
</feature>
<dbReference type="Proteomes" id="UP000663836">
    <property type="component" value="Unassembled WGS sequence"/>
</dbReference>
<feature type="region of interest" description="Disordered" evidence="1">
    <location>
        <begin position="166"/>
        <end position="192"/>
    </location>
</feature>
<reference evidence="4" key="1">
    <citation type="submission" date="2021-02" db="EMBL/GenBank/DDBJ databases">
        <authorList>
            <person name="Nowell W R."/>
        </authorList>
    </citation>
    <scope>NUCLEOTIDE SEQUENCE</scope>
</reference>
<organism evidence="4 5">
    <name type="scientific">Rotaria sordida</name>
    <dbReference type="NCBI Taxonomy" id="392033"/>
    <lineage>
        <taxon>Eukaryota</taxon>
        <taxon>Metazoa</taxon>
        <taxon>Spiralia</taxon>
        <taxon>Gnathifera</taxon>
        <taxon>Rotifera</taxon>
        <taxon>Eurotatoria</taxon>
        <taxon>Bdelloidea</taxon>
        <taxon>Philodinida</taxon>
        <taxon>Philodinidae</taxon>
        <taxon>Rotaria</taxon>
    </lineage>
</organism>
<dbReference type="EMBL" id="CAJOBD010000743">
    <property type="protein sequence ID" value="CAF3713902.1"/>
    <property type="molecule type" value="Genomic_DNA"/>
</dbReference>
<feature type="region of interest" description="Disordered" evidence="1">
    <location>
        <begin position="413"/>
        <end position="449"/>
    </location>
</feature>
<feature type="transmembrane region" description="Helical" evidence="2">
    <location>
        <begin position="20"/>
        <end position="40"/>
    </location>
</feature>
<dbReference type="AlphaFoldDB" id="A0A818VP27"/>
<evidence type="ECO:0000313" key="4">
    <source>
        <dbReference type="EMBL" id="CAF3713902.1"/>
    </source>
</evidence>
<feature type="compositionally biased region" description="Polar residues" evidence="1">
    <location>
        <begin position="508"/>
        <end position="520"/>
    </location>
</feature>
<feature type="compositionally biased region" description="Low complexity" evidence="1">
    <location>
        <begin position="74"/>
        <end position="84"/>
    </location>
</feature>
<dbReference type="EMBL" id="CAJNOT010001424">
    <property type="protein sequence ID" value="CAF1197032.1"/>
    <property type="molecule type" value="Genomic_DNA"/>
</dbReference>
<feature type="compositionally biased region" description="Polar residues" evidence="1">
    <location>
        <begin position="311"/>
        <end position="325"/>
    </location>
</feature>
<gene>
    <name evidence="4" type="ORF">JBS370_LOCUS10340</name>
    <name evidence="3" type="ORF">ZHD862_LOCUS22632</name>
</gene>
<feature type="region of interest" description="Disordered" evidence="1">
    <location>
        <begin position="467"/>
        <end position="494"/>
    </location>
</feature>
<accession>A0A818VP27</accession>
<evidence type="ECO:0000313" key="5">
    <source>
        <dbReference type="Proteomes" id="UP000663836"/>
    </source>
</evidence>
<keyword evidence="2" id="KW-0812">Transmembrane</keyword>
<proteinExistence type="predicted"/>
<keyword evidence="2" id="KW-0472">Membrane</keyword>
<keyword evidence="2" id="KW-1133">Transmembrane helix</keyword>